<reference evidence="1 2" key="1">
    <citation type="submission" date="2021-06" db="EMBL/GenBank/DDBJ databases">
        <title>Caerostris darwini draft genome.</title>
        <authorList>
            <person name="Kono N."/>
            <person name="Arakawa K."/>
        </authorList>
    </citation>
    <scope>NUCLEOTIDE SEQUENCE [LARGE SCALE GENOMIC DNA]</scope>
</reference>
<dbReference type="Proteomes" id="UP001054837">
    <property type="component" value="Unassembled WGS sequence"/>
</dbReference>
<evidence type="ECO:0000313" key="1">
    <source>
        <dbReference type="EMBL" id="GIX70143.1"/>
    </source>
</evidence>
<comment type="caution">
    <text evidence="1">The sequence shown here is derived from an EMBL/GenBank/DDBJ whole genome shotgun (WGS) entry which is preliminary data.</text>
</comment>
<sequence length="105" mass="11907">MGSRVSNSWIRRPQGIAPGSDVYDCADIYPTRAALLRGRDGDKTCRFRSETFNHLLTLSPALKGLITRRQDRNVNLLASKCVELGWRVRKEYRCRLDGGRTVVPT</sequence>
<evidence type="ECO:0000313" key="2">
    <source>
        <dbReference type="Proteomes" id="UP001054837"/>
    </source>
</evidence>
<accession>A0AAV4ME05</accession>
<dbReference type="EMBL" id="BPLQ01000337">
    <property type="protein sequence ID" value="GIX70143.1"/>
    <property type="molecule type" value="Genomic_DNA"/>
</dbReference>
<gene>
    <name evidence="1" type="primary">PO21_46</name>
    <name evidence="1" type="ORF">CDAR_312711</name>
</gene>
<name>A0AAV4ME05_9ARAC</name>
<proteinExistence type="predicted"/>
<organism evidence="1 2">
    <name type="scientific">Caerostris darwini</name>
    <dbReference type="NCBI Taxonomy" id="1538125"/>
    <lineage>
        <taxon>Eukaryota</taxon>
        <taxon>Metazoa</taxon>
        <taxon>Ecdysozoa</taxon>
        <taxon>Arthropoda</taxon>
        <taxon>Chelicerata</taxon>
        <taxon>Arachnida</taxon>
        <taxon>Araneae</taxon>
        <taxon>Araneomorphae</taxon>
        <taxon>Entelegynae</taxon>
        <taxon>Araneoidea</taxon>
        <taxon>Araneidae</taxon>
        <taxon>Caerostris</taxon>
    </lineage>
</organism>
<protein>
    <submittedName>
        <fullName evidence="1">Retrovirus-related Pol polyprotein from type-1 retrotransposable element R2</fullName>
    </submittedName>
</protein>
<dbReference type="AlphaFoldDB" id="A0AAV4ME05"/>
<keyword evidence="2" id="KW-1185">Reference proteome</keyword>